<organism evidence="2 3">
    <name type="scientific">Pleurodeles waltl</name>
    <name type="common">Iberian ribbed newt</name>
    <dbReference type="NCBI Taxonomy" id="8319"/>
    <lineage>
        <taxon>Eukaryota</taxon>
        <taxon>Metazoa</taxon>
        <taxon>Chordata</taxon>
        <taxon>Craniata</taxon>
        <taxon>Vertebrata</taxon>
        <taxon>Euteleostomi</taxon>
        <taxon>Amphibia</taxon>
        <taxon>Batrachia</taxon>
        <taxon>Caudata</taxon>
        <taxon>Salamandroidea</taxon>
        <taxon>Salamandridae</taxon>
        <taxon>Pleurodelinae</taxon>
        <taxon>Pleurodeles</taxon>
    </lineage>
</organism>
<evidence type="ECO:0000256" key="1">
    <source>
        <dbReference type="SAM" id="MobiDB-lite"/>
    </source>
</evidence>
<keyword evidence="3" id="KW-1185">Reference proteome</keyword>
<protein>
    <submittedName>
        <fullName evidence="2">Uncharacterized protein</fullName>
    </submittedName>
</protein>
<feature type="region of interest" description="Disordered" evidence="1">
    <location>
        <begin position="1"/>
        <end position="57"/>
    </location>
</feature>
<name>A0AAV7LEA5_PLEWA</name>
<evidence type="ECO:0000313" key="2">
    <source>
        <dbReference type="EMBL" id="KAJ1089937.1"/>
    </source>
</evidence>
<reference evidence="2" key="1">
    <citation type="journal article" date="2022" name="bioRxiv">
        <title>Sequencing and chromosome-scale assembly of the giantPleurodeles waltlgenome.</title>
        <authorList>
            <person name="Brown T."/>
            <person name="Elewa A."/>
            <person name="Iarovenko S."/>
            <person name="Subramanian E."/>
            <person name="Araus A.J."/>
            <person name="Petzold A."/>
            <person name="Susuki M."/>
            <person name="Suzuki K.-i.T."/>
            <person name="Hayashi T."/>
            <person name="Toyoda A."/>
            <person name="Oliveira C."/>
            <person name="Osipova E."/>
            <person name="Leigh N.D."/>
            <person name="Simon A."/>
            <person name="Yun M.H."/>
        </authorList>
    </citation>
    <scope>NUCLEOTIDE SEQUENCE</scope>
    <source>
        <strain evidence="2">20211129_DDA</strain>
        <tissue evidence="2">Liver</tissue>
    </source>
</reference>
<sequence length="152" mass="16018">MEQQPTRLAPDVALPWHGSTAQRQPLPSMALAGPSKGSTRPQTLGRDRVQQSVARHAPPTRCTQFLVISRGHTWHCVAQSASGRRVRPPLMLGGGASQLDTARVSAAVSGPLTGGSARLRRRPCPLGPRVCTGAPLSFSGSAPIRWGPECCG</sequence>
<gene>
    <name evidence="2" type="ORF">NDU88_003077</name>
</gene>
<comment type="caution">
    <text evidence="2">The sequence shown here is derived from an EMBL/GenBank/DDBJ whole genome shotgun (WGS) entry which is preliminary data.</text>
</comment>
<dbReference type="Proteomes" id="UP001066276">
    <property type="component" value="Chromosome 11"/>
</dbReference>
<proteinExistence type="predicted"/>
<dbReference type="EMBL" id="JANPWB010000015">
    <property type="protein sequence ID" value="KAJ1089937.1"/>
    <property type="molecule type" value="Genomic_DNA"/>
</dbReference>
<evidence type="ECO:0000313" key="3">
    <source>
        <dbReference type="Proteomes" id="UP001066276"/>
    </source>
</evidence>
<accession>A0AAV7LEA5</accession>
<dbReference type="AlphaFoldDB" id="A0AAV7LEA5"/>